<feature type="compositionally biased region" description="Basic and acidic residues" evidence="1">
    <location>
        <begin position="64"/>
        <end position="77"/>
    </location>
</feature>
<reference evidence="7 8" key="2">
    <citation type="submission" date="2020-05" db="EMBL/GenBank/DDBJ databases">
        <title>Classification of alakaliphilic streptomycetes isolated from an alkaline soil next to Lonar Crater, India and a proposal for the recognition of Streptomyces alkaliterrae sp. nov.</title>
        <authorList>
            <person name="Golinska P."/>
        </authorList>
    </citation>
    <scope>NUCLEOTIDE SEQUENCE [LARGE SCALE GENOMIC DNA]</scope>
    <source>
        <strain evidence="8">OF3</strain>
        <strain evidence="7">OF8</strain>
    </source>
</reference>
<evidence type="ECO:0000313" key="3">
    <source>
        <dbReference type="EMBL" id="MBB1254777.1"/>
    </source>
</evidence>
<gene>
    <name evidence="5" type="ORF">FNX44_015285</name>
    <name evidence="3" type="ORF">H3146_15635</name>
    <name evidence="4" type="ORF">H3147_20495</name>
</gene>
<keyword evidence="6" id="KW-1185">Reference proteome</keyword>
<evidence type="ECO:0000256" key="2">
    <source>
        <dbReference type="SAM" id="SignalP"/>
    </source>
</evidence>
<dbReference type="Proteomes" id="UP000525686">
    <property type="component" value="Unassembled WGS sequence"/>
</dbReference>
<accession>A0A5P0YXJ2</accession>
<feature type="region of interest" description="Disordered" evidence="1">
    <location>
        <begin position="58"/>
        <end position="77"/>
    </location>
</feature>
<dbReference type="EMBL" id="VJYK02000149">
    <property type="protein sequence ID" value="MQS03209.1"/>
    <property type="molecule type" value="Genomic_DNA"/>
</dbReference>
<reference evidence="3" key="3">
    <citation type="journal article" name="Syst. Appl. Microbiol.">
        <title>Streptomyces alkaliterrae sp. nov., isolated from an alkaline soil, and emended descriptions of Streptomyces alkaliphilus, Streptomyces calidiresistens and Streptomyces durbertensis.</title>
        <authorList>
            <person name="Swiecimska M."/>
            <person name="Golinska P."/>
            <person name="Nouioui I."/>
            <person name="Wypij M."/>
            <person name="Rai M."/>
            <person name="Sangal V."/>
            <person name="Goodfellow M."/>
        </authorList>
    </citation>
    <scope>NUCLEOTIDE SEQUENCE</scope>
    <source>
        <strain evidence="3">OF3</strain>
        <strain evidence="4">OF8</strain>
    </source>
</reference>
<evidence type="ECO:0000313" key="8">
    <source>
        <dbReference type="Proteomes" id="UP000525686"/>
    </source>
</evidence>
<evidence type="ECO:0000313" key="5">
    <source>
        <dbReference type="EMBL" id="MQS03209.1"/>
    </source>
</evidence>
<organism evidence="5 6">
    <name type="scientific">Streptomyces alkaliterrae</name>
    <dbReference type="NCBI Taxonomy" id="2213162"/>
    <lineage>
        <taxon>Bacteria</taxon>
        <taxon>Bacillati</taxon>
        <taxon>Actinomycetota</taxon>
        <taxon>Actinomycetes</taxon>
        <taxon>Kitasatosporales</taxon>
        <taxon>Streptomycetaceae</taxon>
        <taxon>Streptomyces</taxon>
    </lineage>
</organism>
<dbReference type="AlphaFoldDB" id="A0A5P0YXJ2"/>
<keyword evidence="2" id="KW-0732">Signal</keyword>
<protein>
    <submittedName>
        <fullName evidence="5">Uncharacterized protein</fullName>
    </submittedName>
</protein>
<dbReference type="RefSeq" id="WP_143648790.1">
    <property type="nucleotide sequence ID" value="NZ_JABJWZ010000139.1"/>
</dbReference>
<evidence type="ECO:0000313" key="6">
    <source>
        <dbReference type="Proteomes" id="UP000320857"/>
    </source>
</evidence>
<proteinExistence type="predicted"/>
<comment type="caution">
    <text evidence="5">The sequence shown here is derived from an EMBL/GenBank/DDBJ whole genome shotgun (WGS) entry which is preliminary data.</text>
</comment>
<evidence type="ECO:0000256" key="1">
    <source>
        <dbReference type="SAM" id="MobiDB-lite"/>
    </source>
</evidence>
<dbReference type="Proteomes" id="UP000517765">
    <property type="component" value="Unassembled WGS sequence"/>
</dbReference>
<feature type="signal peptide" evidence="2">
    <location>
        <begin position="1"/>
        <end position="21"/>
    </location>
</feature>
<evidence type="ECO:0000313" key="4">
    <source>
        <dbReference type="EMBL" id="MBB1261183.1"/>
    </source>
</evidence>
<dbReference type="OrthoDB" id="4248751at2"/>
<evidence type="ECO:0000313" key="7">
    <source>
        <dbReference type="Proteomes" id="UP000517765"/>
    </source>
</evidence>
<sequence length="181" mass="19019">MACVVALAVVASAAVLGLLSADEHPPGSHGDGAGPSRVTNAAQDVLRRIEQAGLPVERPTVHTPDSDPDHLLGEPDGYHSKVSFEDGRVDGGLVSDNDPGSVALGGVIEVFSTHADAEARARQLQRNAADIPTRAERGYLVRGVLLRLSPYLDERAAEQYRHVLGARPAPTDSPPGDVREA</sequence>
<dbReference type="EMBL" id="JABJWZ010000139">
    <property type="protein sequence ID" value="MBB1254777.1"/>
    <property type="molecule type" value="Genomic_DNA"/>
</dbReference>
<dbReference type="EMBL" id="JABJXA010000150">
    <property type="protein sequence ID" value="MBB1261183.1"/>
    <property type="molecule type" value="Genomic_DNA"/>
</dbReference>
<dbReference type="Proteomes" id="UP000320857">
    <property type="component" value="Unassembled WGS sequence"/>
</dbReference>
<reference evidence="5 6" key="1">
    <citation type="submission" date="2019-10" db="EMBL/GenBank/DDBJ databases">
        <title>Streptomyces sp. nov., a novel actinobacterium isolated from alkaline environment.</title>
        <authorList>
            <person name="Golinska P."/>
        </authorList>
    </citation>
    <scope>NUCLEOTIDE SEQUENCE [LARGE SCALE GENOMIC DNA]</scope>
    <source>
        <strain evidence="5 6">OF1</strain>
    </source>
</reference>
<feature type="chain" id="PRO_5036149104" evidence="2">
    <location>
        <begin position="22"/>
        <end position="181"/>
    </location>
</feature>
<name>A0A5P0YXJ2_9ACTN</name>